<dbReference type="GO" id="GO:0005576">
    <property type="term" value="C:extracellular region"/>
    <property type="evidence" value="ECO:0007669"/>
    <property type="project" value="InterPro"/>
</dbReference>
<dbReference type="InterPro" id="IPR016179">
    <property type="entry name" value="Insulin-like"/>
</dbReference>
<organism evidence="5 6">
    <name type="scientific">Sitophilus oryzae</name>
    <name type="common">Rice weevil</name>
    <name type="synonym">Curculio oryzae</name>
    <dbReference type="NCBI Taxonomy" id="7048"/>
    <lineage>
        <taxon>Eukaryota</taxon>
        <taxon>Metazoa</taxon>
        <taxon>Ecdysozoa</taxon>
        <taxon>Arthropoda</taxon>
        <taxon>Hexapoda</taxon>
        <taxon>Insecta</taxon>
        <taxon>Pterygota</taxon>
        <taxon>Neoptera</taxon>
        <taxon>Endopterygota</taxon>
        <taxon>Coleoptera</taxon>
        <taxon>Polyphaga</taxon>
        <taxon>Cucujiformia</taxon>
        <taxon>Curculionidae</taxon>
        <taxon>Dryophthorinae</taxon>
        <taxon>Sitophilus</taxon>
    </lineage>
</organism>
<dbReference type="AlphaFoldDB" id="A0A6J2XW52"/>
<dbReference type="Gene3D" id="1.10.100.10">
    <property type="entry name" value="Insulin-like"/>
    <property type="match status" value="1"/>
</dbReference>
<evidence type="ECO:0000313" key="6">
    <source>
        <dbReference type="RefSeq" id="XP_030755728.1"/>
    </source>
</evidence>
<protein>
    <submittedName>
        <fullName evidence="6">Uncharacterized protein LOC115882045</fullName>
    </submittedName>
</protein>
<dbReference type="RefSeq" id="XP_030755728.1">
    <property type="nucleotide sequence ID" value="XM_030899868.1"/>
</dbReference>
<feature type="chain" id="PRO_5026771674" evidence="3">
    <location>
        <begin position="20"/>
        <end position="166"/>
    </location>
</feature>
<dbReference type="GO" id="GO:0005179">
    <property type="term" value="F:hormone activity"/>
    <property type="evidence" value="ECO:0007669"/>
    <property type="project" value="InterPro"/>
</dbReference>
<dbReference type="InParanoid" id="A0A6J2XW52"/>
<accession>A0A6J2XW52</accession>
<evidence type="ECO:0000256" key="1">
    <source>
        <dbReference type="ARBA" id="ARBA00022685"/>
    </source>
</evidence>
<evidence type="ECO:0000259" key="4">
    <source>
        <dbReference type="SMART" id="SM00078"/>
    </source>
</evidence>
<reference evidence="6" key="1">
    <citation type="submission" date="2025-08" db="UniProtKB">
        <authorList>
            <consortium name="RefSeq"/>
        </authorList>
    </citation>
    <scope>IDENTIFICATION</scope>
    <source>
        <tissue evidence="6">Gonads</tissue>
    </source>
</reference>
<dbReference type="CDD" id="cd04366">
    <property type="entry name" value="IlGF_insulin_bombyxin_like"/>
    <property type="match status" value="1"/>
</dbReference>
<proteinExistence type="predicted"/>
<keyword evidence="1" id="KW-0165">Cleavage on pair of basic residues</keyword>
<evidence type="ECO:0000256" key="3">
    <source>
        <dbReference type="SAM" id="SignalP"/>
    </source>
</evidence>
<dbReference type="SUPFAM" id="SSF56994">
    <property type="entry name" value="Insulin-like"/>
    <property type="match status" value="1"/>
</dbReference>
<dbReference type="InterPro" id="IPR036438">
    <property type="entry name" value="Insulin-like_sf"/>
</dbReference>
<gene>
    <name evidence="6" type="primary">LOC115882045</name>
</gene>
<evidence type="ECO:0000256" key="2">
    <source>
        <dbReference type="ARBA" id="ARBA00022729"/>
    </source>
</evidence>
<sequence length="166" mass="19614">MDIYFPLMLIILGMMYNSAMDVSLERTMDEKLVLCGETLTSLFSALCIESYSPYQHPYSRRKRAIAQECCVEPCTTNELLSNYCKVQNETAVEMFRQGHATDLFQFYLRRKSFKRFKHKRPRRSCKSPRKHTKEEKYILSRNVPQYIIGYTPYEENVPLLVPISMK</sequence>
<feature type="signal peptide" evidence="3">
    <location>
        <begin position="1"/>
        <end position="19"/>
    </location>
</feature>
<name>A0A6J2XW52_SITOR</name>
<keyword evidence="5" id="KW-1185">Reference proteome</keyword>
<dbReference type="Pfam" id="PF00049">
    <property type="entry name" value="Insulin"/>
    <property type="match status" value="1"/>
</dbReference>
<dbReference type="Proteomes" id="UP000504635">
    <property type="component" value="Unplaced"/>
</dbReference>
<dbReference type="KEGG" id="soy:115882045"/>
<feature type="domain" description="Insulin-like" evidence="4">
    <location>
        <begin position="32"/>
        <end position="84"/>
    </location>
</feature>
<evidence type="ECO:0000313" key="5">
    <source>
        <dbReference type="Proteomes" id="UP000504635"/>
    </source>
</evidence>
<dbReference type="OrthoDB" id="10019596at2759"/>
<dbReference type="GeneID" id="115882045"/>
<dbReference type="SMART" id="SM00078">
    <property type="entry name" value="IlGF"/>
    <property type="match status" value="1"/>
</dbReference>
<keyword evidence="2 3" id="KW-0732">Signal</keyword>